<dbReference type="Pfam" id="PF11066">
    <property type="entry name" value="DUF2867"/>
    <property type="match status" value="1"/>
</dbReference>
<name>B2IIN7_BEII9</name>
<gene>
    <name evidence="1" type="ordered locus">Bind_1088</name>
</gene>
<evidence type="ECO:0000313" key="2">
    <source>
        <dbReference type="Proteomes" id="UP000001695"/>
    </source>
</evidence>
<protein>
    <recommendedName>
        <fullName evidence="3">DUF2867 domain-containing protein</fullName>
    </recommendedName>
</protein>
<dbReference type="InterPro" id="IPR021295">
    <property type="entry name" value="DUF2867"/>
</dbReference>
<keyword evidence="2" id="KW-1185">Reference proteome</keyword>
<evidence type="ECO:0000313" key="1">
    <source>
        <dbReference type="EMBL" id="ACB94730.1"/>
    </source>
</evidence>
<proteinExistence type="predicted"/>
<dbReference type="HOGENOM" id="CLU_116730_1_0_5"/>
<sequence>MESRIASLFRGADLADAYAVSIPNDDIRDINALAQSVLGQPERWFRALLSLRDAIMTCFGVKTSRQIRDRQEREGGGHIDFFPILSASDHEIVVGEDDQHLNFRTSLMLRGGLRAPDRELVVTTIVHCHNGLGRLYLSAISPIHRLVVRSSLRKAMTRAL</sequence>
<dbReference type="EMBL" id="CP001016">
    <property type="protein sequence ID" value="ACB94730.1"/>
    <property type="molecule type" value="Genomic_DNA"/>
</dbReference>
<evidence type="ECO:0008006" key="3">
    <source>
        <dbReference type="Google" id="ProtNLM"/>
    </source>
</evidence>
<reference evidence="1 2" key="2">
    <citation type="journal article" date="2010" name="J. Bacteriol.">
        <title>Complete genome sequence of Beijerinckia indica subsp. indica.</title>
        <authorList>
            <person name="Tamas I."/>
            <person name="Dedysh S.N."/>
            <person name="Liesack W."/>
            <person name="Stott M.B."/>
            <person name="Alam M."/>
            <person name="Murrell J.C."/>
            <person name="Dunfield P.F."/>
        </authorList>
    </citation>
    <scope>NUCLEOTIDE SEQUENCE [LARGE SCALE GENOMIC DNA]</scope>
    <source>
        <strain evidence="2">ATCC 9039 / DSM 1715 / NCIMB 8712</strain>
    </source>
</reference>
<organism evidence="1 2">
    <name type="scientific">Beijerinckia indica subsp. indica (strain ATCC 9039 / DSM 1715 / NCIMB 8712)</name>
    <dbReference type="NCBI Taxonomy" id="395963"/>
    <lineage>
        <taxon>Bacteria</taxon>
        <taxon>Pseudomonadati</taxon>
        <taxon>Pseudomonadota</taxon>
        <taxon>Alphaproteobacteria</taxon>
        <taxon>Hyphomicrobiales</taxon>
        <taxon>Beijerinckiaceae</taxon>
        <taxon>Beijerinckia</taxon>
    </lineage>
</organism>
<dbReference type="eggNOG" id="ENOG5032YG3">
    <property type="taxonomic scope" value="Bacteria"/>
</dbReference>
<dbReference type="KEGG" id="bid:Bind_1088"/>
<dbReference type="Proteomes" id="UP000001695">
    <property type="component" value="Chromosome"/>
</dbReference>
<reference evidence="2" key="1">
    <citation type="submission" date="2008-03" db="EMBL/GenBank/DDBJ databases">
        <title>Complete sequence of chromosome of Beijerinckia indica subsp. indica ATCC 9039.</title>
        <authorList>
            <consortium name="US DOE Joint Genome Institute"/>
            <person name="Copeland A."/>
            <person name="Lucas S."/>
            <person name="Lapidus A."/>
            <person name="Glavina del Rio T."/>
            <person name="Dalin E."/>
            <person name="Tice H."/>
            <person name="Bruce D."/>
            <person name="Goodwin L."/>
            <person name="Pitluck S."/>
            <person name="LaButti K."/>
            <person name="Schmutz J."/>
            <person name="Larimer F."/>
            <person name="Land M."/>
            <person name="Hauser L."/>
            <person name="Kyrpides N."/>
            <person name="Mikhailova N."/>
            <person name="Dunfield P.F."/>
            <person name="Dedysh S.N."/>
            <person name="Liesack W."/>
            <person name="Saw J.H."/>
            <person name="Alam M."/>
            <person name="Chen Y."/>
            <person name="Murrell J.C."/>
            <person name="Richardson P."/>
        </authorList>
    </citation>
    <scope>NUCLEOTIDE SEQUENCE [LARGE SCALE GENOMIC DNA]</scope>
    <source>
        <strain evidence="2">ATCC 9039 / DSM 1715 / NCIMB 8712</strain>
    </source>
</reference>
<dbReference type="STRING" id="395963.Bind_1088"/>
<accession>B2IIN7</accession>
<dbReference type="AlphaFoldDB" id="B2IIN7"/>